<feature type="region of interest" description="Disordered" evidence="1">
    <location>
        <begin position="37"/>
        <end position="62"/>
    </location>
</feature>
<evidence type="ECO:0000256" key="1">
    <source>
        <dbReference type="SAM" id="MobiDB-lite"/>
    </source>
</evidence>
<evidence type="ECO:0000313" key="3">
    <source>
        <dbReference type="Proteomes" id="UP000307440"/>
    </source>
</evidence>
<dbReference type="OrthoDB" id="2020419at2759"/>
<dbReference type="Gene3D" id="3.40.50.11350">
    <property type="match status" value="1"/>
</dbReference>
<organism evidence="2 3">
    <name type="scientific">Coprinopsis marcescibilis</name>
    <name type="common">Agaric fungus</name>
    <name type="synonym">Psathyrella marcescibilis</name>
    <dbReference type="NCBI Taxonomy" id="230819"/>
    <lineage>
        <taxon>Eukaryota</taxon>
        <taxon>Fungi</taxon>
        <taxon>Dikarya</taxon>
        <taxon>Basidiomycota</taxon>
        <taxon>Agaricomycotina</taxon>
        <taxon>Agaricomycetes</taxon>
        <taxon>Agaricomycetidae</taxon>
        <taxon>Agaricales</taxon>
        <taxon>Agaricineae</taxon>
        <taxon>Psathyrellaceae</taxon>
        <taxon>Coprinopsis</taxon>
    </lineage>
</organism>
<name>A0A5C3L4C3_COPMA</name>
<reference evidence="2 3" key="1">
    <citation type="journal article" date="2019" name="Nat. Ecol. Evol.">
        <title>Megaphylogeny resolves global patterns of mushroom evolution.</title>
        <authorList>
            <person name="Varga T."/>
            <person name="Krizsan K."/>
            <person name="Foldi C."/>
            <person name="Dima B."/>
            <person name="Sanchez-Garcia M."/>
            <person name="Sanchez-Ramirez S."/>
            <person name="Szollosi G.J."/>
            <person name="Szarkandi J.G."/>
            <person name="Papp V."/>
            <person name="Albert L."/>
            <person name="Andreopoulos W."/>
            <person name="Angelini C."/>
            <person name="Antonin V."/>
            <person name="Barry K.W."/>
            <person name="Bougher N.L."/>
            <person name="Buchanan P."/>
            <person name="Buyck B."/>
            <person name="Bense V."/>
            <person name="Catcheside P."/>
            <person name="Chovatia M."/>
            <person name="Cooper J."/>
            <person name="Damon W."/>
            <person name="Desjardin D."/>
            <person name="Finy P."/>
            <person name="Geml J."/>
            <person name="Haridas S."/>
            <person name="Hughes K."/>
            <person name="Justo A."/>
            <person name="Karasinski D."/>
            <person name="Kautmanova I."/>
            <person name="Kiss B."/>
            <person name="Kocsube S."/>
            <person name="Kotiranta H."/>
            <person name="LaButti K.M."/>
            <person name="Lechner B.E."/>
            <person name="Liimatainen K."/>
            <person name="Lipzen A."/>
            <person name="Lukacs Z."/>
            <person name="Mihaltcheva S."/>
            <person name="Morgado L.N."/>
            <person name="Niskanen T."/>
            <person name="Noordeloos M.E."/>
            <person name="Ohm R.A."/>
            <person name="Ortiz-Santana B."/>
            <person name="Ovrebo C."/>
            <person name="Racz N."/>
            <person name="Riley R."/>
            <person name="Savchenko A."/>
            <person name="Shiryaev A."/>
            <person name="Soop K."/>
            <person name="Spirin V."/>
            <person name="Szebenyi C."/>
            <person name="Tomsovsky M."/>
            <person name="Tulloss R.E."/>
            <person name="Uehling J."/>
            <person name="Grigoriev I.V."/>
            <person name="Vagvolgyi C."/>
            <person name="Papp T."/>
            <person name="Martin F.M."/>
            <person name="Miettinen O."/>
            <person name="Hibbett D.S."/>
            <person name="Nagy L.G."/>
        </authorList>
    </citation>
    <scope>NUCLEOTIDE SEQUENCE [LARGE SCALE GENOMIC DNA]</scope>
    <source>
        <strain evidence="2 3">CBS 121175</strain>
    </source>
</reference>
<feature type="compositionally biased region" description="Basic and acidic residues" evidence="1">
    <location>
        <begin position="211"/>
        <end position="222"/>
    </location>
</feature>
<accession>A0A5C3L4C3</accession>
<evidence type="ECO:0000313" key="2">
    <source>
        <dbReference type="EMBL" id="TFK27864.1"/>
    </source>
</evidence>
<dbReference type="Proteomes" id="UP000307440">
    <property type="component" value="Unassembled WGS sequence"/>
</dbReference>
<dbReference type="EMBL" id="ML210160">
    <property type="protein sequence ID" value="TFK27864.1"/>
    <property type="molecule type" value="Genomic_DNA"/>
</dbReference>
<sequence length="704" mass="78432">MVMFSKDHPNTQIIRTRGRATDGDIWFDFEHVPHSIYNTPSNAAPPPRPRDSSVDAGPISDFSGRATPTRLSTLLRIALGALCVGLLFLAVCRRYPQVKTLQKQAQYSQLRMVFGDIPPNVQHQFTVPPIVTRGDTFRSRNHGEETTTFGLDEPVFDEAQSINIAALQGRISVEEDEDTGKSPRLGRFPQIDRSILVKLAKLEKLLLKRNPELEDPEHEKISSSRSQGGPPTITLIPEARVPSKNSFPLSTFNASAVCDPTIRTDSHANPNVGQRPCRFLLPLRIAEQESKARIHLHQIMHLAKQLNRILVLPNAGKSRLGACYKWPFHTYYNLDTENSDDLPEVVGLEDFKLWSEVYAKGEKNGRRGLDSQLVSLAPAIPGVLAQDAEEFLTLGDLLVHRYDTELAPETEFPGCFPSKFEHLDLRDNSLYIALGEQETFSLRSRSIPQADLGNAIIDVLRSYPSNSNTDQDAQVPLEIPTTQPPDPDVLILNWELRHPLFQTSLSPPLTYSPSVESLSSRLAPAPNSYLGIHWRMETVDSQVLAECAHSLIDLVSSMLHDTDHLAKDVNTVWFASDYPYPILDSELKNSRTSFAKSGTFRNFNEHHETAVGILKEAFKEGGELHEWDLVDVNEATANANLHKGDEDLLQDTGILGIVDKLILSRARLLVGGSKKCSKQSSFTKQVVESRAGKWTDLGNVVALF</sequence>
<dbReference type="AlphaFoldDB" id="A0A5C3L4C3"/>
<feature type="region of interest" description="Disordered" evidence="1">
    <location>
        <begin position="211"/>
        <end position="231"/>
    </location>
</feature>
<keyword evidence="3" id="KW-1185">Reference proteome</keyword>
<gene>
    <name evidence="2" type="ORF">FA15DRAFT_117870</name>
</gene>
<evidence type="ECO:0008006" key="4">
    <source>
        <dbReference type="Google" id="ProtNLM"/>
    </source>
</evidence>
<protein>
    <recommendedName>
        <fullName evidence="4">Proteophosphoglycan 5</fullName>
    </recommendedName>
</protein>
<proteinExistence type="predicted"/>